<dbReference type="GO" id="GO:0033065">
    <property type="term" value="C:Rad51C-XRCC3 complex"/>
    <property type="evidence" value="ECO:0007669"/>
    <property type="project" value="TreeGrafter"/>
</dbReference>
<evidence type="ECO:0000256" key="5">
    <source>
        <dbReference type="ARBA" id="ARBA00023204"/>
    </source>
</evidence>
<dbReference type="EMBL" id="JAEPQZ010000002">
    <property type="protein sequence ID" value="KAG2184958.1"/>
    <property type="molecule type" value="Genomic_DNA"/>
</dbReference>
<dbReference type="GO" id="GO:0140664">
    <property type="term" value="F:ATP-dependent DNA damage sensor activity"/>
    <property type="evidence" value="ECO:0007669"/>
    <property type="project" value="InterPro"/>
</dbReference>
<keyword evidence="6" id="KW-0539">Nucleus</keyword>
<feature type="domain" description="RecA family profile 1" evidence="7">
    <location>
        <begin position="67"/>
        <end position="248"/>
    </location>
</feature>
<dbReference type="CDD" id="cd19491">
    <property type="entry name" value="XRCC3"/>
    <property type="match status" value="1"/>
</dbReference>
<protein>
    <recommendedName>
        <fullName evidence="7">RecA family profile 1 domain-containing protein</fullName>
    </recommendedName>
</protein>
<dbReference type="Proteomes" id="UP000654370">
    <property type="component" value="Unassembled WGS sequence"/>
</dbReference>
<dbReference type="InterPro" id="IPR016467">
    <property type="entry name" value="DNA_recomb/repair_RecA-like"/>
</dbReference>
<dbReference type="GO" id="GO:0090656">
    <property type="term" value="P:t-circle formation"/>
    <property type="evidence" value="ECO:0007669"/>
    <property type="project" value="TreeGrafter"/>
</dbReference>
<sequence length="355" mass="39611">KILTTLLSLAGLEFPEDILCRSEYELANSLKCSEERIQHLKSKAASDVYPWKEKYKCASDLFEVTDKPEHISLGDATLDRVLGGGILTRGITEVVGQSSSGKTQLLLQLLLRVQLPRTSGGLNGEAVYIYSEGKLPTNRLQQIITSYTNNYPDLVDADKAWNSVYTIQLQTTDAQHTILAYQLPVMLEKHPNIRLVVIDSIAALYRGEHYDLDDSGRLSIAAEVCDLGIRLKRLADQHNIAVVVANQVTDDFSLSNAQAQSLDDLKKKHWKWTSAPMFSSITNDCELDIGAFSESLSKRPALGLTWANSINCRIRLARSSLAEEKTRRVLFLEFASNTERKGAYIEINDHGIRSI</sequence>
<dbReference type="GO" id="GO:0071140">
    <property type="term" value="P:resolution of mitotic recombination intermediates"/>
    <property type="evidence" value="ECO:0007669"/>
    <property type="project" value="TreeGrafter"/>
</dbReference>
<accession>A0A8H7UM88</accession>
<feature type="non-terminal residue" evidence="8">
    <location>
        <position position="1"/>
    </location>
</feature>
<dbReference type="InterPro" id="IPR013632">
    <property type="entry name" value="Rad51_C"/>
</dbReference>
<keyword evidence="2" id="KW-0547">Nucleotide-binding</keyword>
<evidence type="ECO:0000256" key="3">
    <source>
        <dbReference type="ARBA" id="ARBA00022763"/>
    </source>
</evidence>
<evidence type="ECO:0000259" key="7">
    <source>
        <dbReference type="PROSITE" id="PS50162"/>
    </source>
</evidence>
<dbReference type="AlphaFoldDB" id="A0A8H7UM88"/>
<evidence type="ECO:0000256" key="2">
    <source>
        <dbReference type="ARBA" id="ARBA00022741"/>
    </source>
</evidence>
<dbReference type="OrthoDB" id="1861185at2759"/>
<evidence type="ECO:0000256" key="1">
    <source>
        <dbReference type="ARBA" id="ARBA00004123"/>
    </source>
</evidence>
<organism evidence="8 9">
    <name type="scientific">Mortierella isabellina</name>
    <name type="common">Filamentous fungus</name>
    <name type="synonym">Umbelopsis isabellina</name>
    <dbReference type="NCBI Taxonomy" id="91625"/>
    <lineage>
        <taxon>Eukaryota</taxon>
        <taxon>Fungi</taxon>
        <taxon>Fungi incertae sedis</taxon>
        <taxon>Mucoromycota</taxon>
        <taxon>Mucoromycotina</taxon>
        <taxon>Umbelopsidomycetes</taxon>
        <taxon>Umbelopsidales</taxon>
        <taxon>Umbelopsidaceae</taxon>
        <taxon>Umbelopsis</taxon>
    </lineage>
</organism>
<dbReference type="GO" id="GO:0005524">
    <property type="term" value="F:ATP binding"/>
    <property type="evidence" value="ECO:0007669"/>
    <property type="project" value="UniProtKB-KW"/>
</dbReference>
<proteinExistence type="predicted"/>
<dbReference type="GO" id="GO:0000400">
    <property type="term" value="F:four-way junction DNA binding"/>
    <property type="evidence" value="ECO:0007669"/>
    <property type="project" value="TreeGrafter"/>
</dbReference>
<dbReference type="GO" id="GO:0045003">
    <property type="term" value="P:double-strand break repair via synthesis-dependent strand annealing"/>
    <property type="evidence" value="ECO:0007669"/>
    <property type="project" value="TreeGrafter"/>
</dbReference>
<dbReference type="Gene3D" id="3.40.50.300">
    <property type="entry name" value="P-loop containing nucleotide triphosphate hydrolases"/>
    <property type="match status" value="1"/>
</dbReference>
<evidence type="ECO:0000256" key="4">
    <source>
        <dbReference type="ARBA" id="ARBA00022840"/>
    </source>
</evidence>
<dbReference type="InterPro" id="IPR020588">
    <property type="entry name" value="RecA_ATP-bd"/>
</dbReference>
<dbReference type="Pfam" id="PF08423">
    <property type="entry name" value="Rad51"/>
    <property type="match status" value="1"/>
</dbReference>
<dbReference type="SUPFAM" id="SSF52540">
    <property type="entry name" value="P-loop containing nucleoside triphosphate hydrolases"/>
    <property type="match status" value="1"/>
</dbReference>
<keyword evidence="3" id="KW-0227">DNA damage</keyword>
<comment type="caution">
    <text evidence="8">The sequence shown here is derived from an EMBL/GenBank/DDBJ whole genome shotgun (WGS) entry which is preliminary data.</text>
</comment>
<dbReference type="GO" id="GO:0061982">
    <property type="term" value="P:meiosis I cell cycle process"/>
    <property type="evidence" value="ECO:0007669"/>
    <property type="project" value="UniProtKB-ARBA"/>
</dbReference>
<dbReference type="GO" id="GO:0005657">
    <property type="term" value="C:replication fork"/>
    <property type="evidence" value="ECO:0007669"/>
    <property type="project" value="TreeGrafter"/>
</dbReference>
<dbReference type="GO" id="GO:0000722">
    <property type="term" value="P:telomere maintenance via recombination"/>
    <property type="evidence" value="ECO:0007669"/>
    <property type="project" value="TreeGrafter"/>
</dbReference>
<name>A0A8H7UM88_MORIS</name>
<evidence type="ECO:0000313" key="8">
    <source>
        <dbReference type="EMBL" id="KAG2184958.1"/>
    </source>
</evidence>
<dbReference type="PIRSF" id="PIRSF005856">
    <property type="entry name" value="Rad51"/>
    <property type="match status" value="1"/>
</dbReference>
<dbReference type="InterPro" id="IPR047348">
    <property type="entry name" value="XRCC3-like_C"/>
</dbReference>
<reference evidence="8" key="1">
    <citation type="submission" date="2020-12" db="EMBL/GenBank/DDBJ databases">
        <title>Metabolic potential, ecology and presence of endohyphal bacteria is reflected in genomic diversity of Mucoromycotina.</title>
        <authorList>
            <person name="Muszewska A."/>
            <person name="Okrasinska A."/>
            <person name="Steczkiewicz K."/>
            <person name="Drgas O."/>
            <person name="Orlowska M."/>
            <person name="Perlinska-Lenart U."/>
            <person name="Aleksandrzak-Piekarczyk T."/>
            <person name="Szatraj K."/>
            <person name="Zielenkiewicz U."/>
            <person name="Pilsyk S."/>
            <person name="Malc E."/>
            <person name="Mieczkowski P."/>
            <person name="Kruszewska J.S."/>
            <person name="Biernat P."/>
            <person name="Pawlowska J."/>
        </authorList>
    </citation>
    <scope>NUCLEOTIDE SEQUENCE</scope>
    <source>
        <strain evidence="8">WA0000067209</strain>
    </source>
</reference>
<dbReference type="PANTHER" id="PTHR46487">
    <property type="entry name" value="DNA REPAIR PROTEIN XRCC3"/>
    <property type="match status" value="1"/>
</dbReference>
<dbReference type="PROSITE" id="PS50162">
    <property type="entry name" value="RECA_2"/>
    <property type="match status" value="1"/>
</dbReference>
<keyword evidence="9" id="KW-1185">Reference proteome</keyword>
<gene>
    <name evidence="8" type="ORF">INT43_000871</name>
</gene>
<comment type="subcellular location">
    <subcellularLocation>
        <location evidence="1">Nucleus</location>
    </subcellularLocation>
</comment>
<dbReference type="InterPro" id="IPR027417">
    <property type="entry name" value="P-loop_NTPase"/>
</dbReference>
<dbReference type="PANTHER" id="PTHR46487:SF1">
    <property type="entry name" value="DNA REPAIR PROTEIN XRCC3"/>
    <property type="match status" value="1"/>
</dbReference>
<keyword evidence="5" id="KW-0234">DNA repair</keyword>
<evidence type="ECO:0000313" key="9">
    <source>
        <dbReference type="Proteomes" id="UP000654370"/>
    </source>
</evidence>
<evidence type="ECO:0000256" key="6">
    <source>
        <dbReference type="ARBA" id="ARBA00023242"/>
    </source>
</evidence>
<keyword evidence="4" id="KW-0067">ATP-binding</keyword>